<evidence type="ECO:0008006" key="3">
    <source>
        <dbReference type="Google" id="ProtNLM"/>
    </source>
</evidence>
<name>A0A258HIB1_9CAUL</name>
<dbReference type="SUPFAM" id="SSF53335">
    <property type="entry name" value="S-adenosyl-L-methionine-dependent methyltransferases"/>
    <property type="match status" value="1"/>
</dbReference>
<accession>A0A258HIB1</accession>
<organism evidence="1 2">
    <name type="scientific">Brevundimonas subvibrioides</name>
    <dbReference type="NCBI Taxonomy" id="74313"/>
    <lineage>
        <taxon>Bacteria</taxon>
        <taxon>Pseudomonadati</taxon>
        <taxon>Pseudomonadota</taxon>
        <taxon>Alphaproteobacteria</taxon>
        <taxon>Caulobacterales</taxon>
        <taxon>Caulobacteraceae</taxon>
        <taxon>Brevundimonas</taxon>
    </lineage>
</organism>
<proteinExistence type="predicted"/>
<sequence length="259" mass="29145">MTTDVFSAVQPWPMPDKSDCIFYHTMEFADEPVIPGGWDIRGHFPRYIGGYDIAGKTLLDVGTASGFLSFEAEKAGARVTSLEARSGADFTQVPHINSGYLNNRTTFVAETDEILRKLKNSYWYGWRKTGSRADVVYAPINRVGAWERRFDVVLAGAITEHLSDPVTAIGNLSVLAREAVIIAFDPVVDSEEMTLTAGPNWLHLAPRQDHTWYFLSRGMYRRVFENLGFDVRFEDAWAVPLFSGDTRPTQRTTVIATRR</sequence>
<gene>
    <name evidence="1" type="ORF">B7Y86_10390</name>
</gene>
<evidence type="ECO:0000313" key="2">
    <source>
        <dbReference type="Proteomes" id="UP000216147"/>
    </source>
</evidence>
<evidence type="ECO:0000313" key="1">
    <source>
        <dbReference type="EMBL" id="OYX56344.1"/>
    </source>
</evidence>
<comment type="caution">
    <text evidence="1">The sequence shown here is derived from an EMBL/GenBank/DDBJ whole genome shotgun (WGS) entry which is preliminary data.</text>
</comment>
<dbReference type="Pfam" id="PF13489">
    <property type="entry name" value="Methyltransf_23"/>
    <property type="match status" value="1"/>
</dbReference>
<dbReference type="EMBL" id="NCEQ01000008">
    <property type="protein sequence ID" value="OYX56344.1"/>
    <property type="molecule type" value="Genomic_DNA"/>
</dbReference>
<dbReference type="Proteomes" id="UP000216147">
    <property type="component" value="Unassembled WGS sequence"/>
</dbReference>
<reference evidence="1 2" key="1">
    <citation type="submission" date="2017-03" db="EMBL/GenBank/DDBJ databases">
        <title>Lifting the veil on microbial sulfur biogeochemistry in mining wastewaters.</title>
        <authorList>
            <person name="Kantor R.S."/>
            <person name="Colenbrander Nelson T."/>
            <person name="Marshall S."/>
            <person name="Bennett D."/>
            <person name="Apte S."/>
            <person name="Camacho D."/>
            <person name="Thomas B.C."/>
            <person name="Warren L.A."/>
            <person name="Banfield J.F."/>
        </authorList>
    </citation>
    <scope>NUCLEOTIDE SEQUENCE [LARGE SCALE GENOMIC DNA]</scope>
    <source>
        <strain evidence="1">32-68-21</strain>
    </source>
</reference>
<dbReference type="AlphaFoldDB" id="A0A258HIB1"/>
<dbReference type="InterPro" id="IPR029063">
    <property type="entry name" value="SAM-dependent_MTases_sf"/>
</dbReference>
<dbReference type="Gene3D" id="3.40.50.150">
    <property type="entry name" value="Vaccinia Virus protein VP39"/>
    <property type="match status" value="1"/>
</dbReference>
<protein>
    <recommendedName>
        <fullName evidence="3">Methyltransferase type 11</fullName>
    </recommendedName>
</protein>